<keyword evidence="3" id="KW-1185">Reference proteome</keyword>
<sequence length="93" mass="10407">MLGPRELRGDLRLLRRMEVPKEEGGSGCAPREGAWTAVSPPGSRSSRMRKISSRRAGASGSSSKCRKESPWRSRAKSPKRLIEKVRVIEEEKM</sequence>
<evidence type="ECO:0000313" key="3">
    <source>
        <dbReference type="Proteomes" id="UP000317650"/>
    </source>
</evidence>
<evidence type="ECO:0000313" key="2">
    <source>
        <dbReference type="EMBL" id="THU63380.1"/>
    </source>
</evidence>
<dbReference type="AlphaFoldDB" id="A0A4S8JMQ4"/>
<protein>
    <submittedName>
        <fullName evidence="2">Uncharacterized protein</fullName>
    </submittedName>
</protein>
<evidence type="ECO:0000256" key="1">
    <source>
        <dbReference type="SAM" id="MobiDB-lite"/>
    </source>
</evidence>
<accession>A0A4S8JMQ4</accession>
<dbReference type="Proteomes" id="UP000317650">
    <property type="component" value="Chromosome 1"/>
</dbReference>
<reference evidence="2 3" key="1">
    <citation type="journal article" date="2019" name="Nat. Plants">
        <title>Genome sequencing of Musa balbisiana reveals subgenome evolution and function divergence in polyploid bananas.</title>
        <authorList>
            <person name="Yao X."/>
        </authorList>
    </citation>
    <scope>NUCLEOTIDE SEQUENCE [LARGE SCALE GENOMIC DNA]</scope>
    <source>
        <strain evidence="3">cv. DH-PKW</strain>
        <tissue evidence="2">Leaves</tissue>
    </source>
</reference>
<feature type="region of interest" description="Disordered" evidence="1">
    <location>
        <begin position="18"/>
        <end position="81"/>
    </location>
</feature>
<dbReference type="EMBL" id="PYDT01000004">
    <property type="protein sequence ID" value="THU63380.1"/>
    <property type="molecule type" value="Genomic_DNA"/>
</dbReference>
<gene>
    <name evidence="2" type="ORF">C4D60_Mb01t15160</name>
</gene>
<comment type="caution">
    <text evidence="2">The sequence shown here is derived from an EMBL/GenBank/DDBJ whole genome shotgun (WGS) entry which is preliminary data.</text>
</comment>
<proteinExistence type="predicted"/>
<name>A0A4S8JMQ4_MUSBA</name>
<organism evidence="2 3">
    <name type="scientific">Musa balbisiana</name>
    <name type="common">Banana</name>
    <dbReference type="NCBI Taxonomy" id="52838"/>
    <lineage>
        <taxon>Eukaryota</taxon>
        <taxon>Viridiplantae</taxon>
        <taxon>Streptophyta</taxon>
        <taxon>Embryophyta</taxon>
        <taxon>Tracheophyta</taxon>
        <taxon>Spermatophyta</taxon>
        <taxon>Magnoliopsida</taxon>
        <taxon>Liliopsida</taxon>
        <taxon>Zingiberales</taxon>
        <taxon>Musaceae</taxon>
        <taxon>Musa</taxon>
    </lineage>
</organism>
<feature type="compositionally biased region" description="Low complexity" evidence="1">
    <location>
        <begin position="54"/>
        <end position="63"/>
    </location>
</feature>